<keyword evidence="1" id="KW-0812">Transmembrane</keyword>
<name>A0A2X1AK31_9BACI</name>
<dbReference type="EMBL" id="UAQE01000004">
    <property type="protein sequence ID" value="SPU38614.1"/>
    <property type="molecule type" value="Genomic_DNA"/>
</dbReference>
<accession>A0A2X1AK31</accession>
<feature type="transmembrane region" description="Helical" evidence="1">
    <location>
        <begin position="68"/>
        <end position="87"/>
    </location>
</feature>
<feature type="transmembrane region" description="Helical" evidence="1">
    <location>
        <begin position="37"/>
        <end position="56"/>
    </location>
</feature>
<sequence>MSLEEITQIYSFYFFTTPILVRLIVFNFIFKAHKHTMVILLDAIVLVSTTIWLILIREVIFPLPSLTLNVFSVLYILLIIDISINYYRLKRQSSLK</sequence>
<dbReference type="Proteomes" id="UP000251431">
    <property type="component" value="Unassembled WGS sequence"/>
</dbReference>
<dbReference type="AlphaFoldDB" id="A0A2X1AK31"/>
<keyword evidence="1" id="KW-0472">Membrane</keyword>
<evidence type="ECO:0000256" key="1">
    <source>
        <dbReference type="SAM" id="Phobius"/>
    </source>
</evidence>
<feature type="transmembrane region" description="Helical" evidence="1">
    <location>
        <begin position="12"/>
        <end position="30"/>
    </location>
</feature>
<protein>
    <submittedName>
        <fullName evidence="2">Uncharacterized protein</fullName>
    </submittedName>
</protein>
<keyword evidence="1" id="KW-1133">Transmembrane helix</keyword>
<evidence type="ECO:0000313" key="3">
    <source>
        <dbReference type="Proteomes" id="UP000251431"/>
    </source>
</evidence>
<gene>
    <name evidence="2" type="ORF">NCTC7582_04577</name>
</gene>
<proteinExistence type="predicted"/>
<reference evidence="2 3" key="1">
    <citation type="submission" date="2018-06" db="EMBL/GenBank/DDBJ databases">
        <authorList>
            <consortium name="Pathogen Informatics"/>
            <person name="Doyle S."/>
        </authorList>
    </citation>
    <scope>NUCLEOTIDE SEQUENCE [LARGE SCALE GENOMIC DNA]</scope>
    <source>
        <strain evidence="2 3">NCTC7582</strain>
    </source>
</reference>
<evidence type="ECO:0000313" key="2">
    <source>
        <dbReference type="EMBL" id="SPU38614.1"/>
    </source>
</evidence>
<organism evidence="2 3">
    <name type="scientific">Lysinibacillus capsici</name>
    <dbReference type="NCBI Taxonomy" id="2115968"/>
    <lineage>
        <taxon>Bacteria</taxon>
        <taxon>Bacillati</taxon>
        <taxon>Bacillota</taxon>
        <taxon>Bacilli</taxon>
        <taxon>Bacillales</taxon>
        <taxon>Bacillaceae</taxon>
        <taxon>Lysinibacillus</taxon>
    </lineage>
</organism>